<accession>A0ABT0U2I1</accession>
<reference evidence="1 2" key="1">
    <citation type="journal article" date="2022" name="Syst. Appl. Microbiol.">
        <title>Rhodopirellula aestuarii sp. nov., a novel member of the genus Rhodopirellula isolated from brackish sediments collected in the Tagus River estuary, Portugal.</title>
        <authorList>
            <person name="Vitorino I.R."/>
            <person name="Klimek D."/>
            <person name="Calusinska M."/>
            <person name="Lobo-da-Cunha A."/>
            <person name="Vasconcelos V."/>
            <person name="Lage O.M."/>
        </authorList>
    </citation>
    <scope>NUCLEOTIDE SEQUENCE [LARGE SCALE GENOMIC DNA]</scope>
    <source>
        <strain evidence="1 2">ICT_H3.1</strain>
    </source>
</reference>
<gene>
    <name evidence="1" type="ORF">NB063_10745</name>
</gene>
<proteinExistence type="predicted"/>
<protein>
    <submittedName>
        <fullName evidence="1">Uncharacterized protein</fullName>
    </submittedName>
</protein>
<dbReference type="RefSeq" id="WP_250928730.1">
    <property type="nucleotide sequence ID" value="NZ_JAMQBK010000029.1"/>
</dbReference>
<dbReference type="Proteomes" id="UP001202961">
    <property type="component" value="Unassembled WGS sequence"/>
</dbReference>
<evidence type="ECO:0000313" key="2">
    <source>
        <dbReference type="Proteomes" id="UP001202961"/>
    </source>
</evidence>
<dbReference type="EMBL" id="JAMQBK010000029">
    <property type="protein sequence ID" value="MCM2371087.1"/>
    <property type="molecule type" value="Genomic_DNA"/>
</dbReference>
<name>A0ABT0U2I1_9BACT</name>
<keyword evidence="2" id="KW-1185">Reference proteome</keyword>
<sequence length="86" mass="9142">MSHSSNDTEAPVIVSIADALIKSVRGAAVYNANVEVAPACILWPDRTNRINDAIRDGISDATVGDSLLVYLLRVIPLCIPLVLGNL</sequence>
<comment type="caution">
    <text evidence="1">The sequence shown here is derived from an EMBL/GenBank/DDBJ whole genome shotgun (WGS) entry which is preliminary data.</text>
</comment>
<evidence type="ECO:0000313" key="1">
    <source>
        <dbReference type="EMBL" id="MCM2371087.1"/>
    </source>
</evidence>
<organism evidence="1 2">
    <name type="scientific">Aporhodopirellula aestuarii</name>
    <dbReference type="NCBI Taxonomy" id="2950107"/>
    <lineage>
        <taxon>Bacteria</taxon>
        <taxon>Pseudomonadati</taxon>
        <taxon>Planctomycetota</taxon>
        <taxon>Planctomycetia</taxon>
        <taxon>Pirellulales</taxon>
        <taxon>Pirellulaceae</taxon>
        <taxon>Aporhodopirellula</taxon>
    </lineage>
</organism>